<protein>
    <recommendedName>
        <fullName evidence="9">Imidazole glycerol phosphate synthase subunit HisF</fullName>
        <ecNumber evidence="9">4.3.2.10</ecNumber>
    </recommendedName>
    <alternativeName>
        <fullName evidence="9">IGP synthase cyclase subunit</fullName>
    </alternativeName>
    <alternativeName>
        <fullName evidence="9">IGP synthase subunit HisF</fullName>
    </alternativeName>
    <alternativeName>
        <fullName evidence="9">ImGP synthase subunit HisF</fullName>
        <shortName evidence="9">IGPS subunit HisF</shortName>
    </alternativeName>
</protein>
<name>A0A846ZHM3_9LACO</name>
<evidence type="ECO:0000313" key="12">
    <source>
        <dbReference type="Proteomes" id="UP000590460"/>
    </source>
</evidence>
<dbReference type="GO" id="GO:0016829">
    <property type="term" value="F:lyase activity"/>
    <property type="evidence" value="ECO:0007669"/>
    <property type="project" value="UniProtKB-KW"/>
</dbReference>
<evidence type="ECO:0000256" key="6">
    <source>
        <dbReference type="ARBA" id="ARBA00023239"/>
    </source>
</evidence>
<dbReference type="InterPro" id="IPR050064">
    <property type="entry name" value="IGPS_HisA/HisF"/>
</dbReference>
<comment type="similarity">
    <text evidence="2 9 10">Belongs to the HisA/HisF family.</text>
</comment>
<comment type="catalytic activity">
    <reaction evidence="8 9">
        <text>5-[(5-phospho-1-deoxy-D-ribulos-1-ylimino)methylamino]-1-(5-phospho-beta-D-ribosyl)imidazole-4-carboxamide + L-glutamine = D-erythro-1-(imidazol-4-yl)glycerol 3-phosphate + 5-amino-1-(5-phospho-beta-D-ribosyl)imidazole-4-carboxamide + L-glutamate + H(+)</text>
        <dbReference type="Rhea" id="RHEA:24793"/>
        <dbReference type="ChEBI" id="CHEBI:15378"/>
        <dbReference type="ChEBI" id="CHEBI:29985"/>
        <dbReference type="ChEBI" id="CHEBI:58278"/>
        <dbReference type="ChEBI" id="CHEBI:58359"/>
        <dbReference type="ChEBI" id="CHEBI:58475"/>
        <dbReference type="ChEBI" id="CHEBI:58525"/>
        <dbReference type="EC" id="4.3.2.10"/>
    </reaction>
</comment>
<dbReference type="PANTHER" id="PTHR21235:SF2">
    <property type="entry name" value="IMIDAZOLE GLYCEROL PHOSPHATE SYNTHASE HISHF"/>
    <property type="match status" value="1"/>
</dbReference>
<proteinExistence type="inferred from homology"/>
<feature type="active site" evidence="9">
    <location>
        <position position="12"/>
    </location>
</feature>
<gene>
    <name evidence="9 11" type="primary">hisF</name>
    <name evidence="11" type="ORF">HF966_03170</name>
</gene>
<dbReference type="Gene3D" id="3.20.20.70">
    <property type="entry name" value="Aldolase class I"/>
    <property type="match status" value="1"/>
</dbReference>
<evidence type="ECO:0000256" key="9">
    <source>
        <dbReference type="HAMAP-Rule" id="MF_01013"/>
    </source>
</evidence>
<dbReference type="AlphaFoldDB" id="A0A846ZHM3"/>
<dbReference type="UniPathway" id="UPA00031">
    <property type="reaction ID" value="UER00010"/>
</dbReference>
<dbReference type="HAMAP" id="MF_01013">
    <property type="entry name" value="HisF"/>
    <property type="match status" value="1"/>
</dbReference>
<evidence type="ECO:0000256" key="2">
    <source>
        <dbReference type="ARBA" id="ARBA00009667"/>
    </source>
</evidence>
<dbReference type="Pfam" id="PF00977">
    <property type="entry name" value="His_biosynth"/>
    <property type="match status" value="1"/>
</dbReference>
<dbReference type="InterPro" id="IPR011060">
    <property type="entry name" value="RibuloseP-bd_barrel"/>
</dbReference>
<evidence type="ECO:0000256" key="5">
    <source>
        <dbReference type="ARBA" id="ARBA00023102"/>
    </source>
</evidence>
<dbReference type="EMBL" id="JAAXPO010000003">
    <property type="protein sequence ID" value="NKZ18173.1"/>
    <property type="molecule type" value="Genomic_DNA"/>
</dbReference>
<dbReference type="PANTHER" id="PTHR21235">
    <property type="entry name" value="IMIDAZOLE GLYCEROL PHOSPHATE SYNTHASE SUBUNIT HISF/H IGP SYNTHASE SUBUNIT HISF/H"/>
    <property type="match status" value="1"/>
</dbReference>
<evidence type="ECO:0000256" key="7">
    <source>
        <dbReference type="ARBA" id="ARBA00025475"/>
    </source>
</evidence>
<keyword evidence="9" id="KW-0963">Cytoplasm</keyword>
<keyword evidence="4 9" id="KW-0028">Amino-acid biosynthesis</keyword>
<comment type="subcellular location">
    <subcellularLocation>
        <location evidence="9">Cytoplasm</location>
    </subcellularLocation>
</comment>
<organism evidence="11 12">
    <name type="scientific">Leuconostoc holzapfelii</name>
    <dbReference type="NCBI Taxonomy" id="434464"/>
    <lineage>
        <taxon>Bacteria</taxon>
        <taxon>Bacillati</taxon>
        <taxon>Bacillota</taxon>
        <taxon>Bacilli</taxon>
        <taxon>Lactobacillales</taxon>
        <taxon>Lactobacillaceae</taxon>
        <taxon>Leuconostoc</taxon>
    </lineage>
</organism>
<comment type="subunit">
    <text evidence="3 9">Heterodimer of HisH and HisF.</text>
</comment>
<keyword evidence="6 9" id="KW-0456">Lyase</keyword>
<comment type="pathway">
    <text evidence="1 9">Amino-acid biosynthesis; L-histidine biosynthesis; L-histidine from 5-phospho-alpha-D-ribose 1-diphosphate: step 5/9.</text>
</comment>
<comment type="caution">
    <text evidence="11">The sequence shown here is derived from an EMBL/GenBank/DDBJ whole genome shotgun (WGS) entry which is preliminary data.</text>
</comment>
<evidence type="ECO:0000256" key="10">
    <source>
        <dbReference type="RuleBase" id="RU003657"/>
    </source>
</evidence>
<dbReference type="CDD" id="cd04731">
    <property type="entry name" value="HisF"/>
    <property type="match status" value="1"/>
</dbReference>
<evidence type="ECO:0000256" key="1">
    <source>
        <dbReference type="ARBA" id="ARBA00005091"/>
    </source>
</evidence>
<dbReference type="GO" id="GO:0000105">
    <property type="term" value="P:L-histidine biosynthetic process"/>
    <property type="evidence" value="ECO:0007669"/>
    <property type="project" value="UniProtKB-UniRule"/>
</dbReference>
<accession>A0A846ZHM3</accession>
<dbReference type="NCBIfam" id="TIGR00735">
    <property type="entry name" value="hisF"/>
    <property type="match status" value="1"/>
</dbReference>
<evidence type="ECO:0000256" key="8">
    <source>
        <dbReference type="ARBA" id="ARBA00047838"/>
    </source>
</evidence>
<keyword evidence="5 9" id="KW-0368">Histidine biosynthesis</keyword>
<dbReference type="SUPFAM" id="SSF51366">
    <property type="entry name" value="Ribulose-phoshate binding barrel"/>
    <property type="match status" value="1"/>
</dbReference>
<dbReference type="GO" id="GO:0005737">
    <property type="term" value="C:cytoplasm"/>
    <property type="evidence" value="ECO:0007669"/>
    <property type="project" value="UniProtKB-SubCell"/>
</dbReference>
<dbReference type="InterPro" id="IPR004651">
    <property type="entry name" value="HisF"/>
</dbReference>
<dbReference type="RefSeq" id="WP_168676219.1">
    <property type="nucleotide sequence ID" value="NZ_BPKV01000004.1"/>
</dbReference>
<evidence type="ECO:0000313" key="11">
    <source>
        <dbReference type="EMBL" id="NKZ18173.1"/>
    </source>
</evidence>
<dbReference type="GO" id="GO:0000107">
    <property type="term" value="F:imidazoleglycerol-phosphate synthase activity"/>
    <property type="evidence" value="ECO:0007669"/>
    <property type="project" value="UniProtKB-UniRule"/>
</dbReference>
<dbReference type="InterPro" id="IPR013785">
    <property type="entry name" value="Aldolase_TIM"/>
</dbReference>
<reference evidence="11 12" key="1">
    <citation type="submission" date="2020-04" db="EMBL/GenBank/DDBJ databases">
        <title>MicrobeNet Type strains.</title>
        <authorList>
            <person name="Nicholson A.C."/>
        </authorList>
    </citation>
    <scope>NUCLEOTIDE SEQUENCE [LARGE SCALE GENOMIC DNA]</scope>
    <source>
        <strain evidence="11 12">CCUG 54536</strain>
    </source>
</reference>
<evidence type="ECO:0000256" key="3">
    <source>
        <dbReference type="ARBA" id="ARBA00011152"/>
    </source>
</evidence>
<evidence type="ECO:0000256" key="4">
    <source>
        <dbReference type="ARBA" id="ARBA00022605"/>
    </source>
</evidence>
<dbReference type="InterPro" id="IPR006062">
    <property type="entry name" value="His_biosynth"/>
</dbReference>
<feature type="active site" evidence="9">
    <location>
        <position position="131"/>
    </location>
</feature>
<dbReference type="EC" id="4.3.2.10" evidence="9"/>
<sequence>MTLAKRIIPALDVKNGRVVKGIQFKQLQDVGDPVASATAYQDAGADELVFLDISATQEGRATMIEVVERVSAAVFIPLTAGGGVTDLASMKAIIQAGADKVFLNSAAVDNPALITAGAALYGSQAIVGAIDTKWDDVAKMYRVYTAGGTRPTALNALDWAETMVAYGVGELLVTSMSADGTKKGYDIALYQALQARVKVPIIASGGAGSQQDFTAVFQDGAVDGALAASVFHYGEMRLPELKMHLYEKGIPIRL</sequence>
<dbReference type="Proteomes" id="UP000590460">
    <property type="component" value="Unassembled WGS sequence"/>
</dbReference>
<comment type="function">
    <text evidence="7 9">IGPS catalyzes the conversion of PRFAR and glutamine to IGP, AICAR and glutamate. The HisF subunit catalyzes the cyclization activity that produces IGP and AICAR from PRFAR using the ammonia provided by the HisH subunit.</text>
</comment>